<evidence type="ECO:0000313" key="1">
    <source>
        <dbReference type="Ensembl" id="ENSMFAP00000052268.1"/>
    </source>
</evidence>
<proteinExistence type="predicted"/>
<evidence type="ECO:0000313" key="2">
    <source>
        <dbReference type="Proteomes" id="UP000233100"/>
    </source>
</evidence>
<keyword evidence="2" id="KW-1185">Reference proteome</keyword>
<sequence>PLHSSLGDRARPCLKKRKKKRSLVTLWEAESEGSRPRSLFNCKFTYLLSRVQQI</sequence>
<reference evidence="1" key="2">
    <citation type="submission" date="2025-08" db="UniProtKB">
        <authorList>
            <consortium name="Ensembl"/>
        </authorList>
    </citation>
    <scope>IDENTIFICATION</scope>
</reference>
<protein>
    <submittedName>
        <fullName evidence="1">Uncharacterized protein</fullName>
    </submittedName>
</protein>
<dbReference type="AlphaFoldDB" id="A0A7N9CLK6"/>
<reference evidence="1" key="3">
    <citation type="submission" date="2025-09" db="UniProtKB">
        <authorList>
            <consortium name="Ensembl"/>
        </authorList>
    </citation>
    <scope>IDENTIFICATION</scope>
</reference>
<name>A0A7N9CLK6_MACFA</name>
<accession>A0A7N9CLK6</accession>
<dbReference type="GeneTree" id="ENSGT00910000148200"/>
<dbReference type="Ensembl" id="ENSMFAT00000075637.1">
    <property type="protein sequence ID" value="ENSMFAP00000052268.1"/>
    <property type="gene ID" value="ENSMFAG00000049421.1"/>
</dbReference>
<organism evidence="1 2">
    <name type="scientific">Macaca fascicularis</name>
    <name type="common">Crab-eating macaque</name>
    <name type="synonym">Cynomolgus monkey</name>
    <dbReference type="NCBI Taxonomy" id="9541"/>
    <lineage>
        <taxon>Eukaryota</taxon>
        <taxon>Metazoa</taxon>
        <taxon>Chordata</taxon>
        <taxon>Craniata</taxon>
        <taxon>Vertebrata</taxon>
        <taxon>Euteleostomi</taxon>
        <taxon>Mammalia</taxon>
        <taxon>Eutheria</taxon>
        <taxon>Euarchontoglires</taxon>
        <taxon>Primates</taxon>
        <taxon>Haplorrhini</taxon>
        <taxon>Catarrhini</taxon>
        <taxon>Cercopithecidae</taxon>
        <taxon>Cercopithecinae</taxon>
        <taxon>Macaca</taxon>
    </lineage>
</organism>
<dbReference type="Proteomes" id="UP000233100">
    <property type="component" value="Chromosome 9"/>
</dbReference>
<reference evidence="1 2" key="1">
    <citation type="submission" date="2013-03" db="EMBL/GenBank/DDBJ databases">
        <authorList>
            <person name="Warren W."/>
            <person name="Wilson R.K."/>
        </authorList>
    </citation>
    <scope>NUCLEOTIDE SEQUENCE</scope>
</reference>